<evidence type="ECO:0000256" key="1">
    <source>
        <dbReference type="SAM" id="MobiDB-lite"/>
    </source>
</evidence>
<feature type="region of interest" description="Disordered" evidence="1">
    <location>
        <begin position="1"/>
        <end position="59"/>
    </location>
</feature>
<dbReference type="AlphaFoldDB" id="A0A7I8LCA0"/>
<gene>
    <name evidence="2" type="ORF">SI8410_13018110</name>
</gene>
<name>A0A7I8LCA0_SPIIN</name>
<keyword evidence="3" id="KW-1185">Reference proteome</keyword>
<dbReference type="OrthoDB" id="1908822at2759"/>
<dbReference type="EMBL" id="LR746276">
    <property type="protein sequence ID" value="CAA7407432.1"/>
    <property type="molecule type" value="Genomic_DNA"/>
</dbReference>
<dbReference type="Proteomes" id="UP000663760">
    <property type="component" value="Chromosome 13"/>
</dbReference>
<reference evidence="2" key="1">
    <citation type="submission" date="2020-02" db="EMBL/GenBank/DDBJ databases">
        <authorList>
            <person name="Scholz U."/>
            <person name="Mascher M."/>
            <person name="Fiebig A."/>
        </authorList>
    </citation>
    <scope>NUCLEOTIDE SEQUENCE</scope>
</reference>
<evidence type="ECO:0000313" key="3">
    <source>
        <dbReference type="Proteomes" id="UP000663760"/>
    </source>
</evidence>
<feature type="compositionally biased region" description="Low complexity" evidence="1">
    <location>
        <begin position="14"/>
        <end position="34"/>
    </location>
</feature>
<organism evidence="2 3">
    <name type="scientific">Spirodela intermedia</name>
    <name type="common">Intermediate duckweed</name>
    <dbReference type="NCBI Taxonomy" id="51605"/>
    <lineage>
        <taxon>Eukaryota</taxon>
        <taxon>Viridiplantae</taxon>
        <taxon>Streptophyta</taxon>
        <taxon>Embryophyta</taxon>
        <taxon>Tracheophyta</taxon>
        <taxon>Spermatophyta</taxon>
        <taxon>Magnoliopsida</taxon>
        <taxon>Liliopsida</taxon>
        <taxon>Araceae</taxon>
        <taxon>Lemnoideae</taxon>
        <taxon>Spirodela</taxon>
    </lineage>
</organism>
<protein>
    <submittedName>
        <fullName evidence="2">Uncharacterized protein</fullName>
    </submittedName>
</protein>
<sequence length="174" mass="18074">MEQPSIAPGGVPNSGANSFPSPKSSSSSESSSRSSKMDGNGRTATATASKKPSPPTPEELVAHYEAQGLEPKEASLRVIRELQTVLYRTVASGRGKKDRFMGETGRKLDNANARLALVEMKLDAKPGYPESFAIGVCAGAALNGVGAAAPHILGGLRKMWEAVSGATKDHSSPP</sequence>
<evidence type="ECO:0000313" key="2">
    <source>
        <dbReference type="EMBL" id="CAA7407432.1"/>
    </source>
</evidence>
<proteinExistence type="predicted"/>
<accession>A0A7I8LCA0</accession>